<keyword evidence="7" id="KW-1185">Reference proteome</keyword>
<feature type="domain" description="Alanine racemase N-terminal" evidence="5">
    <location>
        <begin position="14"/>
        <end position="245"/>
    </location>
</feature>
<dbReference type="InterPro" id="IPR001608">
    <property type="entry name" value="Ala_racemase_N"/>
</dbReference>
<comment type="similarity">
    <text evidence="2 4">Belongs to the pyridoxal phosphate-binding protein YggS/PROSC family.</text>
</comment>
<dbReference type="STRING" id="765420.OSCT_0585"/>
<dbReference type="GO" id="GO:0030170">
    <property type="term" value="F:pyridoxal phosphate binding"/>
    <property type="evidence" value="ECO:0007669"/>
    <property type="project" value="UniProtKB-UniRule"/>
</dbReference>
<dbReference type="Gene3D" id="3.20.20.10">
    <property type="entry name" value="Alanine racemase"/>
    <property type="match status" value="1"/>
</dbReference>
<evidence type="ECO:0000313" key="7">
    <source>
        <dbReference type="Proteomes" id="UP000054010"/>
    </source>
</evidence>
<evidence type="ECO:0000259" key="5">
    <source>
        <dbReference type="Pfam" id="PF01168"/>
    </source>
</evidence>
<dbReference type="AlphaFoldDB" id="E1IB84"/>
<reference evidence="6 7" key="1">
    <citation type="journal article" date="2011" name="J. Bacteriol.">
        <title>Draft genome sequence of the anoxygenic filamentous phototrophic bacterium Oscillochloris trichoides subsp. DG-6.</title>
        <authorList>
            <person name="Kuznetsov B.B."/>
            <person name="Ivanovsky R.N."/>
            <person name="Keppen O.I."/>
            <person name="Sukhacheva M.V."/>
            <person name="Bumazhkin B.K."/>
            <person name="Patutina E.O."/>
            <person name="Beletsky A.V."/>
            <person name="Mardanov A.V."/>
            <person name="Baslerov R.V."/>
            <person name="Panteleeva A.N."/>
            <person name="Kolganova T.V."/>
            <person name="Ravin N.V."/>
            <person name="Skryabin K.G."/>
        </authorList>
    </citation>
    <scope>NUCLEOTIDE SEQUENCE [LARGE SCALE GENOMIC DNA]</scope>
    <source>
        <strain evidence="6 7">DG-6</strain>
    </source>
</reference>
<dbReference type="InterPro" id="IPR029066">
    <property type="entry name" value="PLP-binding_barrel"/>
</dbReference>
<proteinExistence type="inferred from homology"/>
<dbReference type="HAMAP" id="MF_02087">
    <property type="entry name" value="PLP_homeostasis"/>
    <property type="match status" value="1"/>
</dbReference>
<dbReference type="SUPFAM" id="SSF51419">
    <property type="entry name" value="PLP-binding barrel"/>
    <property type="match status" value="1"/>
</dbReference>
<comment type="cofactor">
    <cofactor evidence="3">
        <name>pyridoxal 5'-phosphate</name>
        <dbReference type="ChEBI" id="CHEBI:597326"/>
    </cofactor>
</comment>
<evidence type="ECO:0000256" key="3">
    <source>
        <dbReference type="PIRSR" id="PIRSR004848-1"/>
    </source>
</evidence>
<dbReference type="FunFam" id="3.20.20.10:FF:000018">
    <property type="entry name" value="Pyridoxal phosphate homeostasis protein"/>
    <property type="match status" value="1"/>
</dbReference>
<evidence type="ECO:0000256" key="4">
    <source>
        <dbReference type="RuleBase" id="RU004514"/>
    </source>
</evidence>
<comment type="function">
    <text evidence="2">Pyridoxal 5'-phosphate (PLP)-binding protein, which is involved in PLP homeostasis.</text>
</comment>
<dbReference type="EMBL" id="ADVR01000010">
    <property type="protein sequence ID" value="EFO81569.1"/>
    <property type="molecule type" value="Genomic_DNA"/>
</dbReference>
<dbReference type="HOGENOM" id="CLU_059988_0_1_0"/>
<dbReference type="PANTHER" id="PTHR10146">
    <property type="entry name" value="PROLINE SYNTHETASE CO-TRANSCRIBED BACTERIAL HOMOLOG PROTEIN"/>
    <property type="match status" value="1"/>
</dbReference>
<sequence length="246" mass="27465">MKPDSSLQNIALRLEQIHARITAAAHRAARHPADITLVAVSKTHSPDHVRAAVAAGCYTFGENRVQEAAPKIAALQDLPRRPRWHMIGHLQRNKARLAVELFDLIQSVDSLRLAESLNQHAHDLGRRVPILLQVNVSGEVSKEGFALPGGIANHAAYAQLSTEIERILTLPNLEVRGLMTIPPLAEEPEASRPYFRLLRELRTDLARRWPQANWRDLSMGMSDDFEVAISEEATIIRLGRAIFGER</sequence>
<dbReference type="Proteomes" id="UP000054010">
    <property type="component" value="Unassembled WGS sequence"/>
</dbReference>
<dbReference type="CDD" id="cd00635">
    <property type="entry name" value="PLPDE_III_YBL036c_like"/>
    <property type="match status" value="1"/>
</dbReference>
<keyword evidence="1 2" id="KW-0663">Pyridoxal phosphate</keyword>
<evidence type="ECO:0000256" key="1">
    <source>
        <dbReference type="ARBA" id="ARBA00022898"/>
    </source>
</evidence>
<gene>
    <name evidence="6" type="ORF">OSCT_0585</name>
</gene>
<dbReference type="PIRSF" id="PIRSF004848">
    <property type="entry name" value="YBL036c_PLPDEIII"/>
    <property type="match status" value="1"/>
</dbReference>
<evidence type="ECO:0000313" key="6">
    <source>
        <dbReference type="EMBL" id="EFO81569.1"/>
    </source>
</evidence>
<name>E1IB84_9CHLR</name>
<dbReference type="PANTHER" id="PTHR10146:SF14">
    <property type="entry name" value="PYRIDOXAL PHOSPHATE HOMEOSTASIS PROTEIN"/>
    <property type="match status" value="1"/>
</dbReference>
<dbReference type="Pfam" id="PF01168">
    <property type="entry name" value="Ala_racemase_N"/>
    <property type="match status" value="1"/>
</dbReference>
<accession>E1IB84</accession>
<comment type="caution">
    <text evidence="6">The sequence shown here is derived from an EMBL/GenBank/DDBJ whole genome shotgun (WGS) entry which is preliminary data.</text>
</comment>
<protein>
    <recommendedName>
        <fullName evidence="2">Pyridoxal phosphate homeostasis protein</fullName>
        <shortName evidence="2">PLP homeostasis protein</shortName>
    </recommendedName>
</protein>
<dbReference type="InterPro" id="IPR011078">
    <property type="entry name" value="PyrdxlP_homeostasis"/>
</dbReference>
<dbReference type="NCBIfam" id="TIGR00044">
    <property type="entry name" value="YggS family pyridoxal phosphate-dependent enzyme"/>
    <property type="match status" value="1"/>
</dbReference>
<organism evidence="6 7">
    <name type="scientific">Oscillochloris trichoides DG-6</name>
    <dbReference type="NCBI Taxonomy" id="765420"/>
    <lineage>
        <taxon>Bacteria</taxon>
        <taxon>Bacillati</taxon>
        <taxon>Chloroflexota</taxon>
        <taxon>Chloroflexia</taxon>
        <taxon>Chloroflexales</taxon>
        <taxon>Chloroflexineae</taxon>
        <taxon>Oscillochloridaceae</taxon>
        <taxon>Oscillochloris</taxon>
    </lineage>
</organism>
<evidence type="ECO:0000256" key="2">
    <source>
        <dbReference type="HAMAP-Rule" id="MF_02087"/>
    </source>
</evidence>
<feature type="modified residue" description="N6-(pyridoxal phosphate)lysine" evidence="2 3">
    <location>
        <position position="42"/>
    </location>
</feature>
<dbReference type="eggNOG" id="COG0325">
    <property type="taxonomic scope" value="Bacteria"/>
</dbReference>